<keyword evidence="3" id="KW-0804">Transcription</keyword>
<dbReference type="InterPro" id="IPR057727">
    <property type="entry name" value="WCX_dom"/>
</dbReference>
<dbReference type="Pfam" id="PF08279">
    <property type="entry name" value="HTH_11"/>
    <property type="match status" value="1"/>
</dbReference>
<dbReference type="InterPro" id="IPR036388">
    <property type="entry name" value="WH-like_DNA-bd_sf"/>
</dbReference>
<dbReference type="InterPro" id="IPR013196">
    <property type="entry name" value="HTH_11"/>
</dbReference>
<gene>
    <name evidence="5" type="ORF">SacmaDRAFT_0793</name>
</gene>
<dbReference type="Pfam" id="PF13280">
    <property type="entry name" value="WYL"/>
    <property type="match status" value="1"/>
</dbReference>
<evidence type="ECO:0000313" key="6">
    <source>
        <dbReference type="Proteomes" id="UP000004926"/>
    </source>
</evidence>
<feature type="domain" description="HTH deoR-type" evidence="4">
    <location>
        <begin position="11"/>
        <end position="66"/>
    </location>
</feature>
<dbReference type="EMBL" id="CM001439">
    <property type="protein sequence ID" value="EHR49089.1"/>
    <property type="molecule type" value="Genomic_DNA"/>
</dbReference>
<dbReference type="AlphaFoldDB" id="H5X7C8"/>
<dbReference type="PROSITE" id="PS00894">
    <property type="entry name" value="HTH_DEOR_1"/>
    <property type="match status" value="1"/>
</dbReference>
<evidence type="ECO:0000259" key="4">
    <source>
        <dbReference type="PROSITE" id="PS51000"/>
    </source>
</evidence>
<dbReference type="PROSITE" id="PS51000">
    <property type="entry name" value="HTH_DEOR_2"/>
    <property type="match status" value="1"/>
</dbReference>
<sequence length="341" mass="37825">MRGTIENMLETSARLLRLLSLLQTPREWRGSELADRLSVSTRTVRNDIERLRTLGYPVHGSRGATGGYRLEAGATLPPLLLDDEEALAVAVGLRTASVGTIGGIEESSLRALAKLERVLPSRLRHRLNALQTYTVPVPRDGARPTVDPSVLTALVTAARDQERLRFDYDNHGGRTSVRTVEPHRLVNWGHRWYLLAWDVERADWRTFRADRIRPRIPTGPKFAPRELPDGDAAAFVSRGVSAAAWRYRARVLVHAPAEVIAERISPAVGVVEAVDERTCVLDTGADSISTLGVHLGLLDTDFEVTEPPELVDHLRELAGRYARATPDHNNVQRAERGTCTR</sequence>
<dbReference type="PANTHER" id="PTHR34580">
    <property type="match status" value="1"/>
</dbReference>
<dbReference type="PROSITE" id="PS52050">
    <property type="entry name" value="WYL"/>
    <property type="match status" value="1"/>
</dbReference>
<dbReference type="PANTHER" id="PTHR34580:SF3">
    <property type="entry name" value="PROTEIN PAFB"/>
    <property type="match status" value="1"/>
</dbReference>
<protein>
    <submittedName>
        <fullName evidence="5">Putative transcriptional regulator</fullName>
    </submittedName>
</protein>
<evidence type="ECO:0000256" key="1">
    <source>
        <dbReference type="ARBA" id="ARBA00023015"/>
    </source>
</evidence>
<dbReference type="HOGENOM" id="CLU_041141_1_0_11"/>
<dbReference type="InterPro" id="IPR001034">
    <property type="entry name" value="DeoR_HTH"/>
</dbReference>
<dbReference type="GO" id="GO:0003677">
    <property type="term" value="F:DNA binding"/>
    <property type="evidence" value="ECO:0007669"/>
    <property type="project" value="UniProtKB-KW"/>
</dbReference>
<proteinExistence type="predicted"/>
<dbReference type="InterPro" id="IPR028349">
    <property type="entry name" value="PafC-like"/>
</dbReference>
<evidence type="ECO:0000313" key="5">
    <source>
        <dbReference type="EMBL" id="EHR49089.1"/>
    </source>
</evidence>
<dbReference type="Proteomes" id="UP000004926">
    <property type="component" value="Chromosome"/>
</dbReference>
<reference evidence="5 6" key="1">
    <citation type="journal article" date="2012" name="Stand. Genomic Sci.">
        <title>Genome sequence of the ocean sediment bacterium Saccharomonospora marina type strain (XMU15(T)).</title>
        <authorList>
            <person name="Klenk H.P."/>
            <person name="Lu M."/>
            <person name="Lucas S."/>
            <person name="Lapidus A."/>
            <person name="Copeland A."/>
            <person name="Pitluck S."/>
            <person name="Goodwin L.A."/>
            <person name="Han C."/>
            <person name="Tapia R."/>
            <person name="Brambilla E.M."/>
            <person name="Potter G."/>
            <person name="Land M."/>
            <person name="Ivanova N."/>
            <person name="Rohde M."/>
            <person name="Goker M."/>
            <person name="Detter J.C."/>
            <person name="Li W.J."/>
            <person name="Kyrpides N.C."/>
            <person name="Woyke T."/>
        </authorList>
    </citation>
    <scope>NUCLEOTIDE SEQUENCE [LARGE SCALE GENOMIC DNA]</scope>
    <source>
        <strain evidence="5 6">XMU15</strain>
    </source>
</reference>
<evidence type="ECO:0000256" key="2">
    <source>
        <dbReference type="ARBA" id="ARBA00023125"/>
    </source>
</evidence>
<name>H5X7C8_9PSEU</name>
<organism evidence="5 6">
    <name type="scientific">Saccharomonospora marina XMU15</name>
    <dbReference type="NCBI Taxonomy" id="882083"/>
    <lineage>
        <taxon>Bacteria</taxon>
        <taxon>Bacillati</taxon>
        <taxon>Actinomycetota</taxon>
        <taxon>Actinomycetes</taxon>
        <taxon>Pseudonocardiales</taxon>
        <taxon>Pseudonocardiaceae</taxon>
        <taxon>Saccharomonospora</taxon>
    </lineage>
</organism>
<dbReference type="SUPFAM" id="SSF46785">
    <property type="entry name" value="Winged helix' DNA-binding domain"/>
    <property type="match status" value="1"/>
</dbReference>
<dbReference type="InterPro" id="IPR018356">
    <property type="entry name" value="Tscrpt_reg_HTH_DeoR_CS"/>
</dbReference>
<keyword evidence="2" id="KW-0238">DNA-binding</keyword>
<keyword evidence="6" id="KW-1185">Reference proteome</keyword>
<dbReference type="PIRSF" id="PIRSF016838">
    <property type="entry name" value="PafC"/>
    <property type="match status" value="1"/>
</dbReference>
<dbReference type="Pfam" id="PF25583">
    <property type="entry name" value="WCX"/>
    <property type="match status" value="1"/>
</dbReference>
<dbReference type="GO" id="GO:0003700">
    <property type="term" value="F:DNA-binding transcription factor activity"/>
    <property type="evidence" value="ECO:0007669"/>
    <property type="project" value="InterPro"/>
</dbReference>
<dbReference type="Gene3D" id="1.10.10.10">
    <property type="entry name" value="Winged helix-like DNA-binding domain superfamily/Winged helix DNA-binding domain"/>
    <property type="match status" value="1"/>
</dbReference>
<dbReference type="InterPro" id="IPR026881">
    <property type="entry name" value="WYL_dom"/>
</dbReference>
<keyword evidence="1" id="KW-0805">Transcription regulation</keyword>
<dbReference type="InterPro" id="IPR036390">
    <property type="entry name" value="WH_DNA-bd_sf"/>
</dbReference>
<dbReference type="STRING" id="882083.SacmaDRAFT_0793"/>
<dbReference type="eggNOG" id="COG2378">
    <property type="taxonomic scope" value="Bacteria"/>
</dbReference>
<accession>H5X7C8</accession>
<evidence type="ECO:0000256" key="3">
    <source>
        <dbReference type="ARBA" id="ARBA00023163"/>
    </source>
</evidence>
<dbReference type="InterPro" id="IPR051534">
    <property type="entry name" value="CBASS_pafABC_assoc_protein"/>
</dbReference>